<evidence type="ECO:0000313" key="2">
    <source>
        <dbReference type="EMBL" id="GJS67959.1"/>
    </source>
</evidence>
<feature type="region of interest" description="Disordered" evidence="1">
    <location>
        <begin position="304"/>
        <end position="324"/>
    </location>
</feature>
<dbReference type="EMBL" id="BQNB010009756">
    <property type="protein sequence ID" value="GJS67959.1"/>
    <property type="molecule type" value="Genomic_DNA"/>
</dbReference>
<comment type="caution">
    <text evidence="2">The sequence shown here is derived from an EMBL/GenBank/DDBJ whole genome shotgun (WGS) entry which is preliminary data.</text>
</comment>
<feature type="region of interest" description="Disordered" evidence="1">
    <location>
        <begin position="126"/>
        <end position="161"/>
    </location>
</feature>
<reference evidence="2" key="1">
    <citation type="journal article" date="2022" name="Int. J. Mol. Sci.">
        <title>Draft Genome of Tanacetum Coccineum: Genomic Comparison of Closely Related Tanacetum-Family Plants.</title>
        <authorList>
            <person name="Yamashiro T."/>
            <person name="Shiraishi A."/>
            <person name="Nakayama K."/>
            <person name="Satake H."/>
        </authorList>
    </citation>
    <scope>NUCLEOTIDE SEQUENCE</scope>
</reference>
<dbReference type="Proteomes" id="UP001151760">
    <property type="component" value="Unassembled WGS sequence"/>
</dbReference>
<accession>A0ABQ4XRD9</accession>
<evidence type="ECO:0000313" key="3">
    <source>
        <dbReference type="Proteomes" id="UP001151760"/>
    </source>
</evidence>
<gene>
    <name evidence="2" type="ORF">Tco_0682524</name>
</gene>
<protein>
    <recommendedName>
        <fullName evidence="4">Reverse transcriptase domain-containing protein</fullName>
    </recommendedName>
</protein>
<sequence>MFKAFNRFLTTRTSRLDQTKINILQLFHDVFDRKNVDYGALLWWDFMNNVFQKKEAIQYPRFIKLIIADLMKKFLDIPQRVNEDYHSIKDDTPLVSVYTTRNVLVRGMLIPDAFLTEEICVTDDFKEPTPRAHRTPTVSTASPQGKKRKQTARESSDDRERYEVAEATILSLTLHITALAAEAQENIAKVQEKLDEEEIEKMVEGDDDEESYASMFADSIINDDVDDSCTKIKPGSHKEHPEIFNVDDDPIKKEKNNVEIEKEKKYDEIVMEKDDDDDVEKVDKGVMEKSNVDVATGSMEFRKEKMQTPVPSPIRSPRKVSSSDKIVTEELTGNVMPELTFSKSNEMINKEMPCLVNLAVNKDRKVDPIISQERISKKFVTHAPKIIKELFRKHMQHTTLNLYPTTSSSTARKSTDDLQQQLYLKMKSTPQDQVADLELWKILKANGKKKEAKAFTFYRMETEDISERYDAPCFVNNGDKVVKKELIVALRGEIYFIKFIINPEEDDIEPGVVLGRSFLRLTKGIADFGNGIIAIYPDLDPFNDVDSDKANDSVNDWDPRPITETMKFIDQHKKLLDSVMLDRLKLDGEIKANEEEATKEVIKGYKTLREKDNPGVFILPIRLEAKIDSFALADIGSNINVMSYQIYTKLDREDAKPIAKKITILNHSKVDKDVPIFVGRSFLYTCGGIINTIKKE</sequence>
<reference evidence="2" key="2">
    <citation type="submission" date="2022-01" db="EMBL/GenBank/DDBJ databases">
        <authorList>
            <person name="Yamashiro T."/>
            <person name="Shiraishi A."/>
            <person name="Satake H."/>
            <person name="Nakayama K."/>
        </authorList>
    </citation>
    <scope>NUCLEOTIDE SEQUENCE</scope>
</reference>
<name>A0ABQ4XRD9_9ASTR</name>
<feature type="compositionally biased region" description="Basic and acidic residues" evidence="1">
    <location>
        <begin position="151"/>
        <end position="161"/>
    </location>
</feature>
<evidence type="ECO:0008006" key="4">
    <source>
        <dbReference type="Google" id="ProtNLM"/>
    </source>
</evidence>
<organism evidence="2 3">
    <name type="scientific">Tanacetum coccineum</name>
    <dbReference type="NCBI Taxonomy" id="301880"/>
    <lineage>
        <taxon>Eukaryota</taxon>
        <taxon>Viridiplantae</taxon>
        <taxon>Streptophyta</taxon>
        <taxon>Embryophyta</taxon>
        <taxon>Tracheophyta</taxon>
        <taxon>Spermatophyta</taxon>
        <taxon>Magnoliopsida</taxon>
        <taxon>eudicotyledons</taxon>
        <taxon>Gunneridae</taxon>
        <taxon>Pentapetalae</taxon>
        <taxon>asterids</taxon>
        <taxon>campanulids</taxon>
        <taxon>Asterales</taxon>
        <taxon>Asteraceae</taxon>
        <taxon>Asteroideae</taxon>
        <taxon>Anthemideae</taxon>
        <taxon>Anthemidinae</taxon>
        <taxon>Tanacetum</taxon>
    </lineage>
</organism>
<proteinExistence type="predicted"/>
<keyword evidence="3" id="KW-1185">Reference proteome</keyword>
<evidence type="ECO:0000256" key="1">
    <source>
        <dbReference type="SAM" id="MobiDB-lite"/>
    </source>
</evidence>